<keyword evidence="3" id="KW-1185">Reference proteome</keyword>
<feature type="transmembrane region" description="Helical" evidence="1">
    <location>
        <begin position="48"/>
        <end position="70"/>
    </location>
</feature>
<keyword evidence="1" id="KW-0812">Transmembrane</keyword>
<dbReference type="AlphaFoldDB" id="A0A7Y8GZX8"/>
<protein>
    <submittedName>
        <fullName evidence="2">Uncharacterized protein</fullName>
    </submittedName>
</protein>
<proteinExistence type="predicted"/>
<comment type="caution">
    <text evidence="2">The sequence shown here is derived from an EMBL/GenBank/DDBJ whole genome shotgun (WGS) entry which is preliminary data.</text>
</comment>
<dbReference type="Proteomes" id="UP000545507">
    <property type="component" value="Unassembled WGS sequence"/>
</dbReference>
<keyword evidence="1" id="KW-0472">Membrane</keyword>
<feature type="transmembrane region" description="Helical" evidence="1">
    <location>
        <begin position="20"/>
        <end position="42"/>
    </location>
</feature>
<keyword evidence="1" id="KW-1133">Transmembrane helix</keyword>
<reference evidence="2 3" key="1">
    <citation type="submission" date="2019-09" db="EMBL/GenBank/DDBJ databases">
        <title>Hydrogenophaga aromatica sp. nov., isolated from a para-xylene-degrading enrichment culture.</title>
        <authorList>
            <person name="Tancsics A."/>
            <person name="Banerjee S."/>
        </authorList>
    </citation>
    <scope>NUCLEOTIDE SEQUENCE [LARGE SCALE GENOMIC DNA]</scope>
    <source>
        <strain evidence="2 3">D2P1</strain>
    </source>
</reference>
<gene>
    <name evidence="2" type="ORF">F3K02_18975</name>
</gene>
<evidence type="ECO:0000313" key="3">
    <source>
        <dbReference type="Proteomes" id="UP000545507"/>
    </source>
</evidence>
<organism evidence="2 3">
    <name type="scientific">Hydrogenophaga aromaticivorans</name>
    <dbReference type="NCBI Taxonomy" id="2610898"/>
    <lineage>
        <taxon>Bacteria</taxon>
        <taxon>Pseudomonadati</taxon>
        <taxon>Pseudomonadota</taxon>
        <taxon>Betaproteobacteria</taxon>
        <taxon>Burkholderiales</taxon>
        <taxon>Comamonadaceae</taxon>
        <taxon>Hydrogenophaga</taxon>
    </lineage>
</organism>
<evidence type="ECO:0000256" key="1">
    <source>
        <dbReference type="SAM" id="Phobius"/>
    </source>
</evidence>
<evidence type="ECO:0000313" key="2">
    <source>
        <dbReference type="EMBL" id="NWF47319.1"/>
    </source>
</evidence>
<dbReference type="RefSeq" id="WP_177137199.1">
    <property type="nucleotide sequence ID" value="NZ_VYGV01000016.1"/>
</dbReference>
<sequence length="93" mass="10653">MKTFITQRWQGRIGWRTLFWRDLLLIGTGLNLLMTGVALALLSQDVPLPWVLFAHLLPLPYNLLIVSALWRAPRRPAVVLGVSVFWLLLFMAV</sequence>
<dbReference type="EMBL" id="VYGV01000016">
    <property type="protein sequence ID" value="NWF47319.1"/>
    <property type="molecule type" value="Genomic_DNA"/>
</dbReference>
<feature type="transmembrane region" description="Helical" evidence="1">
    <location>
        <begin position="77"/>
        <end position="92"/>
    </location>
</feature>
<name>A0A7Y8GZX8_9BURK</name>
<accession>A0A7Y8GZX8</accession>